<dbReference type="GO" id="GO:0042802">
    <property type="term" value="F:identical protein binding"/>
    <property type="evidence" value="ECO:0007669"/>
    <property type="project" value="TreeGrafter"/>
</dbReference>
<keyword evidence="1" id="KW-0812">Transmembrane</keyword>
<feature type="transmembrane region" description="Helical" evidence="1">
    <location>
        <begin position="37"/>
        <end position="53"/>
    </location>
</feature>
<dbReference type="CDD" id="cd16935">
    <property type="entry name" value="HATPase_AgrC-ComD-like"/>
    <property type="match status" value="1"/>
</dbReference>
<sequence>MINAIFEIISSFIEIYLFYAIIGLLFPKEVNPPKIKIILQSMVLLCIVLYLNSFVLYSWMPFLVFPTYVGITAATLYKEKYRYTISIALFYSLIIYVIDFFSVTLLSIVYRNPDFAQSVLYSKSVDRLVYISVCKIILLLLYYELYRTHKKINLYFEGYKFWILITICGFSGGIFLAEKTLDQFDLHIAISWVFLIVIIILLIIILGSYMVRKVEKQNYEFAKTRSELLENNYTNLKQAYELNAKMYHDYKHHISAIQSLIYEENIEGLKEYISNLEMVHFNMNDKRWTSDATVNFIINNKISECKKEGIEIKANIDFPIDSNIKTNDMVVILANLLDNAIEACNQIPVPINKSIHLIIRRVNEMLVIKVENPCFQTPKIIDEKFMTNKKNKYEHGWGLISVENTAHKYEGTLRCSYDAKEKTFKTTVNLACQKNGF</sequence>
<evidence type="ECO:0000256" key="1">
    <source>
        <dbReference type="SAM" id="Phobius"/>
    </source>
</evidence>
<proteinExistence type="predicted"/>
<dbReference type="PANTHER" id="PTHR40448:SF1">
    <property type="entry name" value="TWO-COMPONENT SENSOR HISTIDINE KINASE"/>
    <property type="match status" value="1"/>
</dbReference>
<name>A0A2Z4UB43_9FIRM</name>
<evidence type="ECO:0000259" key="2">
    <source>
        <dbReference type="Pfam" id="PF14501"/>
    </source>
</evidence>
<dbReference type="Pfam" id="PF14501">
    <property type="entry name" value="HATPase_c_5"/>
    <property type="match status" value="1"/>
</dbReference>
<dbReference type="EMBL" id="CP030280">
    <property type="protein sequence ID" value="AWY98049.1"/>
    <property type="molecule type" value="Genomic_DNA"/>
</dbReference>
<dbReference type="AlphaFoldDB" id="A0A2Z4UB43"/>
<evidence type="ECO:0000313" key="3">
    <source>
        <dbReference type="EMBL" id="AWY98049.1"/>
    </source>
</evidence>
<feature type="domain" description="Sensor histidine kinase NatK-like C-terminal" evidence="2">
    <location>
        <begin position="325"/>
        <end position="427"/>
    </location>
</feature>
<feature type="transmembrane region" description="Helical" evidence="1">
    <location>
        <begin position="128"/>
        <end position="146"/>
    </location>
</feature>
<dbReference type="SUPFAM" id="SSF55874">
    <property type="entry name" value="ATPase domain of HSP90 chaperone/DNA topoisomerase II/histidine kinase"/>
    <property type="match status" value="1"/>
</dbReference>
<dbReference type="PANTHER" id="PTHR40448">
    <property type="entry name" value="TWO-COMPONENT SENSOR HISTIDINE KINASE"/>
    <property type="match status" value="1"/>
</dbReference>
<dbReference type="OrthoDB" id="9813149at2"/>
<keyword evidence="4" id="KW-1185">Reference proteome</keyword>
<accession>A0A2Z4UB43</accession>
<keyword evidence="1" id="KW-0472">Membrane</keyword>
<dbReference type="RefSeq" id="WP_111919545.1">
    <property type="nucleotide sequence ID" value="NZ_CP030280.1"/>
</dbReference>
<feature type="transmembrane region" description="Helical" evidence="1">
    <location>
        <begin position="6"/>
        <end position="25"/>
    </location>
</feature>
<feature type="transmembrane region" description="Helical" evidence="1">
    <location>
        <begin position="89"/>
        <end position="108"/>
    </location>
</feature>
<protein>
    <recommendedName>
        <fullName evidence="2">Sensor histidine kinase NatK-like C-terminal domain-containing protein</fullName>
    </recommendedName>
</protein>
<dbReference type="KEGG" id="blau:DQQ01_07730"/>
<reference evidence="4" key="1">
    <citation type="submission" date="2018-06" db="EMBL/GenBank/DDBJ databases">
        <title>Description of Blautia argi sp. nov., a new anaerobic isolated from dog feces.</title>
        <authorList>
            <person name="Chang Y.-H."/>
            <person name="Paek J."/>
            <person name="Shin Y."/>
        </authorList>
    </citation>
    <scope>NUCLEOTIDE SEQUENCE [LARGE SCALE GENOMIC DNA]</scope>
    <source>
        <strain evidence="4">KCTC 15426</strain>
    </source>
</reference>
<dbReference type="InterPro" id="IPR032834">
    <property type="entry name" value="NatK-like_C"/>
</dbReference>
<organism evidence="3 4">
    <name type="scientific">Blautia argi</name>
    <dbReference type="NCBI Taxonomy" id="1912897"/>
    <lineage>
        <taxon>Bacteria</taxon>
        <taxon>Bacillati</taxon>
        <taxon>Bacillota</taxon>
        <taxon>Clostridia</taxon>
        <taxon>Lachnospirales</taxon>
        <taxon>Lachnospiraceae</taxon>
        <taxon>Blautia</taxon>
    </lineage>
</organism>
<gene>
    <name evidence="3" type="ORF">DQQ01_07730</name>
</gene>
<feature type="transmembrane region" description="Helical" evidence="1">
    <location>
        <begin position="189"/>
        <end position="211"/>
    </location>
</feature>
<evidence type="ECO:0000313" key="4">
    <source>
        <dbReference type="Proteomes" id="UP000250003"/>
    </source>
</evidence>
<dbReference type="Gene3D" id="3.30.565.10">
    <property type="entry name" value="Histidine kinase-like ATPase, C-terminal domain"/>
    <property type="match status" value="1"/>
</dbReference>
<dbReference type="InterPro" id="IPR036890">
    <property type="entry name" value="HATPase_C_sf"/>
</dbReference>
<keyword evidence="1" id="KW-1133">Transmembrane helix</keyword>
<feature type="transmembrane region" description="Helical" evidence="1">
    <location>
        <begin position="158"/>
        <end position="177"/>
    </location>
</feature>
<dbReference type="Proteomes" id="UP000250003">
    <property type="component" value="Chromosome"/>
</dbReference>